<proteinExistence type="predicted"/>
<dbReference type="EMBL" id="CP003199">
    <property type="protein sequence ID" value="AEW45420.2"/>
    <property type="molecule type" value="Genomic_DNA"/>
</dbReference>
<feature type="transmembrane region" description="Helical" evidence="1">
    <location>
        <begin position="6"/>
        <end position="28"/>
    </location>
</feature>
<dbReference type="HOGENOM" id="CLU_612271_0_0_14"/>
<evidence type="ECO:0000313" key="3">
    <source>
        <dbReference type="Proteomes" id="UP000009135"/>
    </source>
</evidence>
<dbReference type="AlphaFoldDB" id="H6N6Z8"/>
<evidence type="ECO:0000256" key="1">
    <source>
        <dbReference type="SAM" id="Phobius"/>
    </source>
</evidence>
<dbReference type="KEGG" id="mhe:MHC_02790"/>
<keyword evidence="1" id="KW-0812">Transmembrane</keyword>
<name>H6N6Z8_MYCHN</name>
<accession>H6N6Z8</accession>
<sequence length="454" mass="54099">MSMTVIALQIWLTFLLNLLKDVVIYFLGKEGKFRRFWRNVKRNYLIARTPFFVFRRHYKSFIDEKNEIFDIVMGEYQNAQESNPVFFFPALSQYWLLKRSLIQQYEKVLNIYLIDDNYDIFEDEIRQAKVVKNKDSLNKLIWKLQRIDPEFNESYKKSQKNLLFLKNMMGSVEQENGSDIPDDIGNWSVDEGLKNLQQFILDQDTFLKKWSSGNNKIRNLEKFELYTDAKLTQKYIRLMGVQIRHDDSKNLLRLTKSLHDAWTSLLEKIGEQDEIIKQQFMKSEKSYVKNYYKLLVRKYFKFESNRQFDELSASDAGLIISRSFDYLQERDHLMKKSTDANIDEKWKIAYRLWELNEIRKNICKTYLNIDSDFSKWVASYEKLTNLAGQSGLELNKRAYEGAEEFLKNPIIPAGIFNLDMNPVIIKKIKVEEKIEDEGVEEVKVEVETEKIEEE</sequence>
<dbReference type="OrthoDB" id="9817159at2"/>
<keyword evidence="1" id="KW-0472">Membrane</keyword>
<protein>
    <submittedName>
        <fullName evidence="2">Uncharacterized protein</fullName>
    </submittedName>
</protein>
<gene>
    <name evidence="2" type="ordered locus">MHC_02790</name>
</gene>
<keyword evidence="1" id="KW-1133">Transmembrane helix</keyword>
<reference evidence="2 3" key="1">
    <citation type="journal article" date="2012" name="J. Bacteriol.">
        <title>Complete genome sequence of Mycoplasma haemocanis strain Illinois.</title>
        <authorList>
            <person name="do Nascimento N.C."/>
            <person name="Guimaraes A.M."/>
            <person name="Santos A.P."/>
            <person name="Sanmiguel P.J."/>
            <person name="Messick J.B."/>
        </authorList>
    </citation>
    <scope>NUCLEOTIDE SEQUENCE [LARGE SCALE GENOMIC DNA]</scope>
    <source>
        <strain evidence="2 3">Illinois</strain>
    </source>
</reference>
<organism evidence="2 3">
    <name type="scientific">Mycoplasma haemocanis (strain Illinois)</name>
    <dbReference type="NCBI Taxonomy" id="1111676"/>
    <lineage>
        <taxon>Bacteria</taxon>
        <taxon>Bacillati</taxon>
        <taxon>Mycoplasmatota</taxon>
        <taxon>Mollicutes</taxon>
        <taxon>Mycoplasmataceae</taxon>
        <taxon>Mycoplasma</taxon>
    </lineage>
</organism>
<dbReference type="Proteomes" id="UP000009135">
    <property type="component" value="Chromosome"/>
</dbReference>
<evidence type="ECO:0000313" key="2">
    <source>
        <dbReference type="EMBL" id="AEW45420.2"/>
    </source>
</evidence>
<keyword evidence="3" id="KW-1185">Reference proteome</keyword>